<evidence type="ECO:0000256" key="14">
    <source>
        <dbReference type="RuleBase" id="RU362009"/>
    </source>
</evidence>
<evidence type="ECO:0000313" key="17">
    <source>
        <dbReference type="Ensembl" id="ENSCSEP00000020861.1"/>
    </source>
</evidence>
<evidence type="ECO:0000256" key="4">
    <source>
        <dbReference type="ARBA" id="ARBA00022692"/>
    </source>
</evidence>
<dbReference type="CDD" id="cd03061">
    <property type="entry name" value="GST_N_CLIC"/>
    <property type="match status" value="1"/>
</dbReference>
<dbReference type="InterPro" id="IPR040079">
    <property type="entry name" value="Glutathione_S-Trfase"/>
</dbReference>
<keyword evidence="10 14" id="KW-0869">Chloride channel</keyword>
<evidence type="ECO:0000256" key="8">
    <source>
        <dbReference type="ARBA" id="ARBA00023065"/>
    </source>
</evidence>
<evidence type="ECO:0000256" key="15">
    <source>
        <dbReference type="SAM" id="MobiDB-lite"/>
    </source>
</evidence>
<dbReference type="Pfam" id="PF13410">
    <property type="entry name" value="GST_C_2"/>
    <property type="match status" value="1"/>
</dbReference>
<feature type="region of interest" description="Disordered" evidence="15">
    <location>
        <begin position="58"/>
        <end position="77"/>
    </location>
</feature>
<evidence type="ECO:0000256" key="13">
    <source>
        <dbReference type="ARBA" id="ARBA00024167"/>
    </source>
</evidence>
<evidence type="ECO:0000313" key="18">
    <source>
        <dbReference type="Proteomes" id="UP000265120"/>
    </source>
</evidence>
<feature type="region of interest" description="Disordered" evidence="15">
    <location>
        <begin position="572"/>
        <end position="656"/>
    </location>
</feature>
<feature type="compositionally biased region" description="Basic and acidic residues" evidence="15">
    <location>
        <begin position="145"/>
        <end position="174"/>
    </location>
</feature>
<organism evidence="17 18">
    <name type="scientific">Cynoglossus semilaevis</name>
    <name type="common">Tongue sole</name>
    <dbReference type="NCBI Taxonomy" id="244447"/>
    <lineage>
        <taxon>Eukaryota</taxon>
        <taxon>Metazoa</taxon>
        <taxon>Chordata</taxon>
        <taxon>Craniata</taxon>
        <taxon>Vertebrata</taxon>
        <taxon>Euteleostomi</taxon>
        <taxon>Actinopterygii</taxon>
        <taxon>Neopterygii</taxon>
        <taxon>Teleostei</taxon>
        <taxon>Neoteleostei</taxon>
        <taxon>Acanthomorphata</taxon>
        <taxon>Carangaria</taxon>
        <taxon>Pleuronectiformes</taxon>
        <taxon>Pleuronectoidei</taxon>
        <taxon>Cynoglossidae</taxon>
        <taxon>Cynoglossinae</taxon>
        <taxon>Cynoglossus</taxon>
    </lineage>
</organism>
<evidence type="ECO:0000256" key="11">
    <source>
        <dbReference type="ARBA" id="ARBA00023214"/>
    </source>
</evidence>
<feature type="compositionally biased region" description="Low complexity" evidence="15">
    <location>
        <begin position="598"/>
        <end position="609"/>
    </location>
</feature>
<reference evidence="17" key="3">
    <citation type="submission" date="2025-09" db="UniProtKB">
        <authorList>
            <consortium name="Ensembl"/>
        </authorList>
    </citation>
    <scope>IDENTIFICATION</scope>
</reference>
<feature type="region of interest" description="Disordered" evidence="15">
    <location>
        <begin position="97"/>
        <end position="174"/>
    </location>
</feature>
<keyword evidence="12 14" id="KW-0407">Ion channel</keyword>
<dbReference type="Proteomes" id="UP000265120">
    <property type="component" value="Chromosome 14"/>
</dbReference>
<keyword evidence="3 14" id="KW-0963">Cytoplasm</keyword>
<feature type="domain" description="GST C-terminal" evidence="16">
    <location>
        <begin position="832"/>
        <end position="1003"/>
    </location>
</feature>
<feature type="region of interest" description="Disordered" evidence="15">
    <location>
        <begin position="456"/>
        <end position="479"/>
    </location>
</feature>
<feature type="compositionally biased region" description="Polar residues" evidence="15">
    <location>
        <begin position="628"/>
        <end position="639"/>
    </location>
</feature>
<evidence type="ECO:0000256" key="6">
    <source>
        <dbReference type="ARBA" id="ARBA00022989"/>
    </source>
</evidence>
<keyword evidence="6" id="KW-1133">Transmembrane helix</keyword>
<name>A0A3P8W5K5_CYNSE</name>
<dbReference type="Ensembl" id="ENSCSET00000021131.1">
    <property type="protein sequence ID" value="ENSCSEP00000020861.1"/>
    <property type="gene ID" value="ENSCSEG00000013317.1"/>
</dbReference>
<dbReference type="GO" id="GO:0034707">
    <property type="term" value="C:chloride channel complex"/>
    <property type="evidence" value="ECO:0007669"/>
    <property type="project" value="UniProtKB-KW"/>
</dbReference>
<sequence length="1003" mass="113786">MAKSGSCPTQDLANCAPVHNPPGFCLDLDNHVGKDKDGQDDDGEVELAEEVGEDVLLVNQAGDGQDNNESEAQREWEETGIVQVALANELLTEVEEQVGMLEEKNEGEVKIPDEEPVKTDKQSKIKEDQDECKEESEETETVTEVTDKQEEEGYSKSEEIEQNELRTCPETEVSKEIITEEDMGFQNEIMSFTGNTQTLEEVDIPENESEENKQLSVDYTSENLTDKSDAFEVIADPSSGATVVSIVTDEVVNNQSELYQTSAGISDGADDQNNIFIPENQENQVKNHKEEFQQSNNNITWQQETIVRYEEETEFMTDKLYTSDDVPDSGSAETLHVEPLQFVAKDISQTEGRIEVTISGETGHTEEEVKPDEIVTLDGENKTMEEEETADDFLIEKLRGENEQIENSEMKNGSSFNSKLQDITALQGSLLQCSSETLSVDKIDADCNQMDTAFGEKEVSKDEPQQPEEQMSAHENDSFKTHDNIFQKAFINMLVELKGNLKVQPEEKDLVEDKNKEQEMMVDTEMTETQTSKSHEQRPITAVAPPEDAIMWHNDEKCHKYGDETMEHSKEKYELRKDEAREDVMDDKPKEEQRAVEAGEQVQEAEQTVKMIFSLETPSPQEKAFDIENTTTTRNNSGINKIEQGTEERSPETREWRKDLKPVKKDLVTVGAQKELVKKEASTSLPQREDWLKELKSVIKDDSWPKRMTEPTKKRQVVLLEDGHMYIPQREDMDEDEEKQENLVSHRKLDSPVSPMGRNSRPPGSQHYEIALYVKAGSDGESIGNCPFSQRLFMILWLKGVIFNVTTVDLKRKPADLQDLAPGTNPPFVTFNGEVKVDVNMIVDFLEEKLTPPSYPKLAPKHQEANAAGIDLFARFSSYIKNQKKDANEALEKALLKSLRRLDEFLRTPLPEEIDADATGDLPESTRSFLDGDELTLADCNLLPKLHILKVVAKKYRNFEIPAEMTGVWRYLNCAYKREEFTNTCPAEREIEFAYLDVAKRIK</sequence>
<feature type="compositionally biased region" description="Acidic residues" evidence="15">
    <location>
        <begin position="128"/>
        <end position="141"/>
    </location>
</feature>
<evidence type="ECO:0000256" key="7">
    <source>
        <dbReference type="ARBA" id="ARBA00023002"/>
    </source>
</evidence>
<dbReference type="InterPro" id="IPR002946">
    <property type="entry name" value="CLIC"/>
</dbReference>
<dbReference type="GO" id="GO:0016491">
    <property type="term" value="F:oxidoreductase activity"/>
    <property type="evidence" value="ECO:0007669"/>
    <property type="project" value="UniProtKB-KW"/>
</dbReference>
<keyword evidence="18" id="KW-1185">Reference proteome</keyword>
<dbReference type="Pfam" id="PF22441">
    <property type="entry name" value="CLIC-like_N"/>
    <property type="match status" value="1"/>
</dbReference>
<keyword evidence="2 14" id="KW-0813">Transport</keyword>
<evidence type="ECO:0000259" key="16">
    <source>
        <dbReference type="PROSITE" id="PS50405"/>
    </source>
</evidence>
<dbReference type="GO" id="GO:0005737">
    <property type="term" value="C:cytoplasm"/>
    <property type="evidence" value="ECO:0007669"/>
    <property type="project" value="UniProtKB-SubCell"/>
</dbReference>
<reference evidence="17" key="2">
    <citation type="submission" date="2025-08" db="UniProtKB">
        <authorList>
            <consortium name="Ensembl"/>
        </authorList>
    </citation>
    <scope>IDENTIFICATION</scope>
</reference>
<evidence type="ECO:0000256" key="3">
    <source>
        <dbReference type="ARBA" id="ARBA00022490"/>
    </source>
</evidence>
<dbReference type="STRING" id="244447.ENSCSEP00000020861"/>
<keyword evidence="9" id="KW-0472">Membrane</keyword>
<dbReference type="FunFam" id="1.20.1050.10:FF:000001">
    <property type="entry name" value="Chloride intracellular channel 2"/>
    <property type="match status" value="1"/>
</dbReference>
<dbReference type="SUPFAM" id="SSF47616">
    <property type="entry name" value="GST C-terminal domain-like"/>
    <property type="match status" value="1"/>
</dbReference>
<feature type="compositionally biased region" description="Basic and acidic residues" evidence="15">
    <location>
        <begin position="644"/>
        <end position="656"/>
    </location>
</feature>
<dbReference type="AlphaFoldDB" id="A0A3P8W5K5"/>
<dbReference type="InterPro" id="IPR036249">
    <property type="entry name" value="Thioredoxin-like_sf"/>
</dbReference>
<dbReference type="Gene3D" id="1.20.1050.10">
    <property type="match status" value="1"/>
</dbReference>
<evidence type="ECO:0000256" key="1">
    <source>
        <dbReference type="ARBA" id="ARBA00007655"/>
    </source>
</evidence>
<keyword evidence="7" id="KW-0560">Oxidoreductase</keyword>
<feature type="compositionally biased region" description="Basic and acidic residues" evidence="15">
    <location>
        <begin position="572"/>
        <end position="597"/>
    </location>
</feature>
<protein>
    <recommendedName>
        <fullName evidence="14">Chloride intracellular channel protein</fullName>
    </recommendedName>
</protein>
<dbReference type="GO" id="GO:0005254">
    <property type="term" value="F:chloride channel activity"/>
    <property type="evidence" value="ECO:0007669"/>
    <property type="project" value="UniProtKB-KW"/>
</dbReference>
<comment type="subcellular location">
    <subcellularLocation>
        <location evidence="14">Membrane</location>
        <topology evidence="14">Single-pass membrane protein</topology>
    </subcellularLocation>
    <subcellularLocation>
        <location evidence="14">Cytoplasm</location>
    </subcellularLocation>
</comment>
<dbReference type="SFLD" id="SFLDS00019">
    <property type="entry name" value="Glutathione_Transferase_(cytos"/>
    <property type="match status" value="1"/>
</dbReference>
<keyword evidence="8 14" id="KW-0406">Ion transport</keyword>
<feature type="compositionally biased region" description="Basic and acidic residues" evidence="15">
    <location>
        <begin position="101"/>
        <end position="127"/>
    </location>
</feature>
<accession>A0A3P8W5K5</accession>
<comment type="similarity">
    <text evidence="1 14">Belongs to the chloride channel CLIC family.</text>
</comment>
<dbReference type="InterPro" id="IPR036282">
    <property type="entry name" value="Glutathione-S-Trfase_C_sf"/>
</dbReference>
<evidence type="ECO:0000256" key="2">
    <source>
        <dbReference type="ARBA" id="ARBA00022448"/>
    </source>
</evidence>
<dbReference type="GeneTree" id="ENSGT00940000159602"/>
<dbReference type="PANTHER" id="PTHR45476:SF1">
    <property type="entry name" value="CHLORIDE INTRACELLULAR CHANNEL PROTEIN 6"/>
    <property type="match status" value="1"/>
</dbReference>
<dbReference type="InterPro" id="IPR053823">
    <property type="entry name" value="CLIC_N"/>
</dbReference>
<dbReference type="SUPFAM" id="SSF52833">
    <property type="entry name" value="Thioredoxin-like"/>
    <property type="match status" value="1"/>
</dbReference>
<keyword evidence="11 14" id="KW-0868">Chloride</keyword>
<evidence type="ECO:0000256" key="9">
    <source>
        <dbReference type="ARBA" id="ARBA00023136"/>
    </source>
</evidence>
<comment type="catalytic activity">
    <reaction evidence="13">
        <text>chloride(in) = chloride(out)</text>
        <dbReference type="Rhea" id="RHEA:29823"/>
        <dbReference type="ChEBI" id="CHEBI:17996"/>
    </reaction>
</comment>
<reference evidence="17 18" key="1">
    <citation type="journal article" date="2014" name="Nat. Genet.">
        <title>Whole-genome sequence of a flatfish provides insights into ZW sex chromosome evolution and adaptation to a benthic lifestyle.</title>
        <authorList>
            <person name="Chen S."/>
            <person name="Zhang G."/>
            <person name="Shao C."/>
            <person name="Huang Q."/>
            <person name="Liu G."/>
            <person name="Zhang P."/>
            <person name="Song W."/>
            <person name="An N."/>
            <person name="Chalopin D."/>
            <person name="Volff J.N."/>
            <person name="Hong Y."/>
            <person name="Li Q."/>
            <person name="Sha Z."/>
            <person name="Zhou H."/>
            <person name="Xie M."/>
            <person name="Yu Q."/>
            <person name="Liu Y."/>
            <person name="Xiang H."/>
            <person name="Wang N."/>
            <person name="Wu K."/>
            <person name="Yang C."/>
            <person name="Zhou Q."/>
            <person name="Liao X."/>
            <person name="Yang L."/>
            <person name="Hu Q."/>
            <person name="Zhang J."/>
            <person name="Meng L."/>
            <person name="Jin L."/>
            <person name="Tian Y."/>
            <person name="Lian J."/>
            <person name="Yang J."/>
            <person name="Miao G."/>
            <person name="Liu S."/>
            <person name="Liang Z."/>
            <person name="Yan F."/>
            <person name="Li Y."/>
            <person name="Sun B."/>
            <person name="Zhang H."/>
            <person name="Zhang J."/>
            <person name="Zhu Y."/>
            <person name="Du M."/>
            <person name="Zhao Y."/>
            <person name="Schartl M."/>
            <person name="Tang Q."/>
            <person name="Wang J."/>
        </authorList>
    </citation>
    <scope>NUCLEOTIDE SEQUENCE</scope>
</reference>
<dbReference type="Gene3D" id="3.40.30.10">
    <property type="entry name" value="Glutaredoxin"/>
    <property type="match status" value="1"/>
</dbReference>
<dbReference type="PROSITE" id="PS50405">
    <property type="entry name" value="GST_CTER"/>
    <property type="match status" value="1"/>
</dbReference>
<keyword evidence="5 14" id="KW-0851">Voltage-gated channel</keyword>
<proteinExistence type="inferred from homology"/>
<dbReference type="SFLD" id="SFLDG00358">
    <property type="entry name" value="Main_(cytGST)"/>
    <property type="match status" value="1"/>
</dbReference>
<comment type="domain">
    <text evidence="14">Members of this family may change from a globular, soluble state to a state where the N-terminal domain is inserted into the membrane and functions as chloride channel. A conformation change of the N-terminal domain is thought to expose hydrophobic surfaces that trigger membrane insertion.</text>
</comment>
<evidence type="ECO:0000256" key="10">
    <source>
        <dbReference type="ARBA" id="ARBA00023173"/>
    </source>
</evidence>
<keyword evidence="4" id="KW-0812">Transmembrane</keyword>
<dbReference type="PANTHER" id="PTHR45476">
    <property type="entry name" value="CHLORIDE INTRACELLULAR CHANNEL PROTEIN 6-RELATED"/>
    <property type="match status" value="1"/>
</dbReference>
<dbReference type="NCBIfam" id="TIGR00862">
    <property type="entry name" value="O-ClC"/>
    <property type="match status" value="1"/>
</dbReference>
<dbReference type="InterPro" id="IPR010987">
    <property type="entry name" value="Glutathione-S-Trfase_C-like"/>
</dbReference>
<evidence type="ECO:0000256" key="12">
    <source>
        <dbReference type="ARBA" id="ARBA00023303"/>
    </source>
</evidence>
<dbReference type="InParanoid" id="A0A3P8W5K5"/>
<dbReference type="PRINTS" id="PR01263">
    <property type="entry name" value="INTCLCHANNEL"/>
</dbReference>
<evidence type="ECO:0000256" key="5">
    <source>
        <dbReference type="ARBA" id="ARBA00022882"/>
    </source>
</evidence>